<dbReference type="AlphaFoldDB" id="A0A7K3VTV2"/>
<dbReference type="InterPro" id="IPR029052">
    <property type="entry name" value="Metallo-depent_PP-like"/>
</dbReference>
<proteinExistence type="inferred from homology"/>
<reference evidence="3 4" key="1">
    <citation type="submission" date="2019-12" db="EMBL/GenBank/DDBJ databases">
        <title>Rhizobium genotypes associated with high levels of biological nitrogen fixation by grain legumes in a temperate-maritime cropping system.</title>
        <authorList>
            <person name="Maluk M."/>
            <person name="Francesc Ferrando Molina F."/>
            <person name="Lopez Del Egido L."/>
            <person name="Lafos M."/>
            <person name="Langarica-Fuentes A."/>
            <person name="Gebre Yohannes G."/>
            <person name="Young M.W."/>
            <person name="Martin P."/>
            <person name="Gantlett R."/>
            <person name="Kenicer G."/>
            <person name="Hawes C."/>
            <person name="Begg G.S."/>
            <person name="Quilliam R.S."/>
            <person name="Squire G.R."/>
            <person name="Poole P.S."/>
            <person name="Young P.W."/>
            <person name="Iannetta P.M."/>
            <person name="James E.K."/>
        </authorList>
    </citation>
    <scope>NUCLEOTIDE SEQUENCE [LARGE SCALE GENOMIC DNA]</scope>
    <source>
        <strain evidence="3 4">JHI54</strain>
    </source>
</reference>
<dbReference type="Proteomes" id="UP000471705">
    <property type="component" value="Unassembled WGS sequence"/>
</dbReference>
<sequence>MAFTNQLFTADTHFGHQLMLKDRPFASIEEMDRHLIDAWNAVVKPHDIVWHLGDFSYHDEARTAAIFSQLKGRKRLILGNHDLSNDGSVRRSIAGLAWDQPPSHYAETRQEGERVILLHYAMRTWAASHHGSWHFFGHSHGRLPAQGRSRDVGVDCRDVGYAPSSFWHLTSGMQDAGIAA</sequence>
<comment type="similarity">
    <text evidence="1">Belongs to the metallophosphoesterase superfamily. YfcE family.</text>
</comment>
<protein>
    <recommendedName>
        <fullName evidence="2">Calcineurin-like phosphoesterase domain-containing protein</fullName>
    </recommendedName>
</protein>
<dbReference type="SUPFAM" id="SSF56300">
    <property type="entry name" value="Metallo-dependent phosphatases"/>
    <property type="match status" value="1"/>
</dbReference>
<gene>
    <name evidence="3" type="ORF">GR257_34830</name>
</gene>
<organism evidence="3 4">
    <name type="scientific">Rhizobium leguminosarum</name>
    <dbReference type="NCBI Taxonomy" id="384"/>
    <lineage>
        <taxon>Bacteria</taxon>
        <taxon>Pseudomonadati</taxon>
        <taxon>Pseudomonadota</taxon>
        <taxon>Alphaproteobacteria</taxon>
        <taxon>Hyphomicrobiales</taxon>
        <taxon>Rhizobiaceae</taxon>
        <taxon>Rhizobium/Agrobacterium group</taxon>
        <taxon>Rhizobium</taxon>
    </lineage>
</organism>
<feature type="domain" description="Calcineurin-like phosphoesterase" evidence="2">
    <location>
        <begin position="10"/>
        <end position="141"/>
    </location>
</feature>
<dbReference type="InterPro" id="IPR024654">
    <property type="entry name" value="Calcineurin-like_PHP_lpxH"/>
</dbReference>
<evidence type="ECO:0000313" key="3">
    <source>
        <dbReference type="EMBL" id="NEK19938.1"/>
    </source>
</evidence>
<dbReference type="Gene3D" id="3.60.21.10">
    <property type="match status" value="1"/>
</dbReference>
<comment type="caution">
    <text evidence="3">The sequence shown here is derived from an EMBL/GenBank/DDBJ whole genome shotgun (WGS) entry which is preliminary data.</text>
</comment>
<evidence type="ECO:0000259" key="2">
    <source>
        <dbReference type="Pfam" id="PF12850"/>
    </source>
</evidence>
<dbReference type="Pfam" id="PF12850">
    <property type="entry name" value="Metallophos_2"/>
    <property type="match status" value="1"/>
</dbReference>
<evidence type="ECO:0000313" key="4">
    <source>
        <dbReference type="Proteomes" id="UP000471705"/>
    </source>
</evidence>
<dbReference type="EMBL" id="WUFV01000034">
    <property type="protein sequence ID" value="NEK19938.1"/>
    <property type="molecule type" value="Genomic_DNA"/>
</dbReference>
<accession>A0A7K3VTV2</accession>
<evidence type="ECO:0000256" key="1">
    <source>
        <dbReference type="ARBA" id="ARBA00008950"/>
    </source>
</evidence>
<name>A0A7K3VTV2_RHILE</name>
<dbReference type="RefSeq" id="WP_164050088.1">
    <property type="nucleotide sequence ID" value="NZ_WUFV01000034.1"/>
</dbReference>